<evidence type="ECO:0000313" key="4">
    <source>
        <dbReference type="EMBL" id="KHN88754.1"/>
    </source>
</evidence>
<protein>
    <submittedName>
        <fullName evidence="4">Monocarboxylate transporter 7</fullName>
    </submittedName>
</protein>
<reference evidence="4 5" key="1">
    <citation type="submission" date="2014-11" db="EMBL/GenBank/DDBJ databases">
        <title>Genetic blueprint of the zoonotic pathogen Toxocara canis.</title>
        <authorList>
            <person name="Zhu X.-Q."/>
            <person name="Korhonen P.K."/>
            <person name="Cai H."/>
            <person name="Young N.D."/>
            <person name="Nejsum P."/>
            <person name="von Samson-Himmelstjerna G."/>
            <person name="Boag P.R."/>
            <person name="Tan P."/>
            <person name="Li Q."/>
            <person name="Min J."/>
            <person name="Yang Y."/>
            <person name="Wang X."/>
            <person name="Fang X."/>
            <person name="Hall R.S."/>
            <person name="Hofmann A."/>
            <person name="Sternberg P.W."/>
            <person name="Jex A.R."/>
            <person name="Gasser R.B."/>
        </authorList>
    </citation>
    <scope>NUCLEOTIDE SEQUENCE [LARGE SCALE GENOMIC DNA]</scope>
    <source>
        <strain evidence="4">PN_DK_2014</strain>
    </source>
</reference>
<feature type="transmembrane region" description="Helical" evidence="2">
    <location>
        <begin position="104"/>
        <end position="127"/>
    </location>
</feature>
<name>A0A0B2W553_TOXCA</name>
<feature type="transmembrane region" description="Helical" evidence="2">
    <location>
        <begin position="215"/>
        <end position="234"/>
    </location>
</feature>
<feature type="domain" description="Major facilitator superfamily (MFS) profile" evidence="3">
    <location>
        <begin position="14"/>
        <end position="414"/>
    </location>
</feature>
<dbReference type="PROSITE" id="PS50850">
    <property type="entry name" value="MFS"/>
    <property type="match status" value="1"/>
</dbReference>
<dbReference type="Gene3D" id="1.20.1250.20">
    <property type="entry name" value="MFS general substrate transporter like domains"/>
    <property type="match status" value="2"/>
</dbReference>
<feature type="transmembrane region" description="Helical" evidence="2">
    <location>
        <begin position="254"/>
        <end position="272"/>
    </location>
</feature>
<dbReference type="PANTHER" id="PTHR11360">
    <property type="entry name" value="MONOCARBOXYLATE TRANSPORTER"/>
    <property type="match status" value="1"/>
</dbReference>
<proteinExistence type="predicted"/>
<sequence length="414" mass="45016">MMIKAKGVHNEWHHWWVAASGFIILLIEGGIRPMLVVYFSSFQEDLNWSKSTFSTIIAVINMASLLSGPLAAALYQIFDARLSISAGALITASGFTFASLSSSIVVVIVISVAIGVGCGVIRTAIVSVQCEYFVKNRDFVMALIFIGPGIGQFLAARILNHLNNLLSWRASWRIIALIFLCSAPLVFPIKRRIKKGEHNQMAQFLGVQILKVPEFLTHLTAVFLAASLCISYYLFEIPVMVERGIDRDTAASVFSSQGIASIVGRIATTLLIRSDRMHLGGLILLSYIVAQFSIFSAVYCTNVPHFLTHNILSGFGIGMYSVSLTPFLLSISGPEQLPAAFGYTNLINGVAGFVAMFIGKLADRFGVLLAFGVASKLGALSIVSCIITVGIIMWNDRKQRMHQPVATQEASESV</sequence>
<feature type="transmembrane region" description="Helical" evidence="2">
    <location>
        <begin position="170"/>
        <end position="189"/>
    </location>
</feature>
<dbReference type="Proteomes" id="UP000031036">
    <property type="component" value="Unassembled WGS sequence"/>
</dbReference>
<feature type="transmembrane region" description="Helical" evidence="2">
    <location>
        <begin position="341"/>
        <end position="359"/>
    </location>
</feature>
<comment type="subcellular location">
    <subcellularLocation>
        <location evidence="1">Membrane</location>
        <topology evidence="1">Multi-pass membrane protein</topology>
    </subcellularLocation>
</comment>
<dbReference type="InterPro" id="IPR036259">
    <property type="entry name" value="MFS_trans_sf"/>
</dbReference>
<feature type="transmembrane region" description="Helical" evidence="2">
    <location>
        <begin position="12"/>
        <end position="31"/>
    </location>
</feature>
<feature type="transmembrane region" description="Helical" evidence="2">
    <location>
        <begin position="82"/>
        <end position="98"/>
    </location>
</feature>
<dbReference type="OrthoDB" id="6509908at2759"/>
<dbReference type="PANTHER" id="PTHR11360:SF260">
    <property type="entry name" value="MFS DOMAIN-CONTAINING PROTEIN"/>
    <property type="match status" value="1"/>
</dbReference>
<keyword evidence="2" id="KW-1133">Transmembrane helix</keyword>
<keyword evidence="5" id="KW-1185">Reference proteome</keyword>
<dbReference type="AlphaFoldDB" id="A0A0B2W553"/>
<dbReference type="Pfam" id="PF07690">
    <property type="entry name" value="MFS_1"/>
    <property type="match status" value="1"/>
</dbReference>
<dbReference type="GO" id="GO:0008028">
    <property type="term" value="F:monocarboxylic acid transmembrane transporter activity"/>
    <property type="evidence" value="ECO:0007669"/>
    <property type="project" value="TreeGrafter"/>
</dbReference>
<keyword evidence="2" id="KW-0812">Transmembrane</keyword>
<feature type="transmembrane region" description="Helical" evidence="2">
    <location>
        <begin position="365"/>
        <end position="394"/>
    </location>
</feature>
<dbReference type="OMA" id="AVNVICI"/>
<keyword evidence="2" id="KW-0472">Membrane</keyword>
<evidence type="ECO:0000256" key="2">
    <source>
        <dbReference type="SAM" id="Phobius"/>
    </source>
</evidence>
<dbReference type="SUPFAM" id="SSF103473">
    <property type="entry name" value="MFS general substrate transporter"/>
    <property type="match status" value="1"/>
</dbReference>
<evidence type="ECO:0000313" key="5">
    <source>
        <dbReference type="Proteomes" id="UP000031036"/>
    </source>
</evidence>
<accession>A0A0B2W553</accession>
<dbReference type="GO" id="GO:0016020">
    <property type="term" value="C:membrane"/>
    <property type="evidence" value="ECO:0007669"/>
    <property type="project" value="UniProtKB-SubCell"/>
</dbReference>
<feature type="transmembrane region" description="Helical" evidence="2">
    <location>
        <begin position="279"/>
        <end position="299"/>
    </location>
</feature>
<dbReference type="InterPro" id="IPR011701">
    <property type="entry name" value="MFS"/>
</dbReference>
<comment type="caution">
    <text evidence="4">The sequence shown here is derived from an EMBL/GenBank/DDBJ whole genome shotgun (WGS) entry which is preliminary data.</text>
</comment>
<evidence type="ECO:0000259" key="3">
    <source>
        <dbReference type="PROSITE" id="PS50850"/>
    </source>
</evidence>
<dbReference type="EMBL" id="JPKZ01000188">
    <property type="protein sequence ID" value="KHN88754.1"/>
    <property type="molecule type" value="Genomic_DNA"/>
</dbReference>
<feature type="transmembrane region" description="Helical" evidence="2">
    <location>
        <begin position="51"/>
        <end position="75"/>
    </location>
</feature>
<dbReference type="STRING" id="6265.A0A0B2W553"/>
<evidence type="ECO:0000256" key="1">
    <source>
        <dbReference type="ARBA" id="ARBA00004141"/>
    </source>
</evidence>
<gene>
    <name evidence="4" type="primary">SLC16A6</name>
    <name evidence="4" type="ORF">Tcan_10868</name>
</gene>
<organism evidence="4 5">
    <name type="scientific">Toxocara canis</name>
    <name type="common">Canine roundworm</name>
    <dbReference type="NCBI Taxonomy" id="6265"/>
    <lineage>
        <taxon>Eukaryota</taxon>
        <taxon>Metazoa</taxon>
        <taxon>Ecdysozoa</taxon>
        <taxon>Nematoda</taxon>
        <taxon>Chromadorea</taxon>
        <taxon>Rhabditida</taxon>
        <taxon>Spirurina</taxon>
        <taxon>Ascaridomorpha</taxon>
        <taxon>Ascaridoidea</taxon>
        <taxon>Toxocaridae</taxon>
        <taxon>Toxocara</taxon>
    </lineage>
</organism>
<feature type="transmembrane region" description="Helical" evidence="2">
    <location>
        <begin position="139"/>
        <end position="158"/>
    </location>
</feature>
<dbReference type="InterPro" id="IPR020846">
    <property type="entry name" value="MFS_dom"/>
</dbReference>
<dbReference type="InterPro" id="IPR050327">
    <property type="entry name" value="Proton-linked_MCT"/>
</dbReference>
<feature type="transmembrane region" description="Helical" evidence="2">
    <location>
        <begin position="311"/>
        <end position="329"/>
    </location>
</feature>